<protein>
    <submittedName>
        <fullName evidence="2">Uncharacterized protein</fullName>
    </submittedName>
</protein>
<sequence length="188" mass="21621">MFRRMLTKTYTKQQKQQMTKMVKEMLDKKMKQERGTGKHQNKGHKQSDDEHQQQRELPSDAQQFGPNLPSIVSFKPGKADLDTMFRRMLTKTYTKQQKQQMAKIVKEMVDKKMKQEHGIGKYQMHGDKLTDDEHQQRALPNDADLLLRQKVAAADSSKVPIVLIGHLNPEQTKALTKAGIPIGLEKLA</sequence>
<dbReference type="Proteomes" id="UP001620626">
    <property type="component" value="Unassembled WGS sequence"/>
</dbReference>
<name>A0ABD2LT55_9BILA</name>
<keyword evidence="3" id="KW-1185">Reference proteome</keyword>
<evidence type="ECO:0000256" key="1">
    <source>
        <dbReference type="SAM" id="MobiDB-lite"/>
    </source>
</evidence>
<proteinExistence type="predicted"/>
<feature type="compositionally biased region" description="Basic and acidic residues" evidence="1">
    <location>
        <begin position="21"/>
        <end position="36"/>
    </location>
</feature>
<gene>
    <name evidence="2" type="ORF">niasHT_008391</name>
</gene>
<organism evidence="2 3">
    <name type="scientific">Heterodera trifolii</name>
    <dbReference type="NCBI Taxonomy" id="157864"/>
    <lineage>
        <taxon>Eukaryota</taxon>
        <taxon>Metazoa</taxon>
        <taxon>Ecdysozoa</taxon>
        <taxon>Nematoda</taxon>
        <taxon>Chromadorea</taxon>
        <taxon>Rhabditida</taxon>
        <taxon>Tylenchina</taxon>
        <taxon>Tylenchomorpha</taxon>
        <taxon>Tylenchoidea</taxon>
        <taxon>Heteroderidae</taxon>
        <taxon>Heteroderinae</taxon>
        <taxon>Heterodera</taxon>
    </lineage>
</organism>
<evidence type="ECO:0000313" key="3">
    <source>
        <dbReference type="Proteomes" id="UP001620626"/>
    </source>
</evidence>
<feature type="compositionally biased region" description="Basic and acidic residues" evidence="1">
    <location>
        <begin position="45"/>
        <end position="58"/>
    </location>
</feature>
<dbReference type="EMBL" id="JBICBT010000282">
    <property type="protein sequence ID" value="KAL3118364.1"/>
    <property type="molecule type" value="Genomic_DNA"/>
</dbReference>
<reference evidence="2 3" key="1">
    <citation type="submission" date="2024-10" db="EMBL/GenBank/DDBJ databases">
        <authorList>
            <person name="Kim D."/>
        </authorList>
    </citation>
    <scope>NUCLEOTIDE SEQUENCE [LARGE SCALE GENOMIC DNA]</scope>
    <source>
        <strain evidence="2">BH-2024</strain>
    </source>
</reference>
<feature type="region of interest" description="Disordered" evidence="1">
    <location>
        <begin position="1"/>
        <end position="75"/>
    </location>
</feature>
<accession>A0ABD2LT55</accession>
<evidence type="ECO:0000313" key="2">
    <source>
        <dbReference type="EMBL" id="KAL3118364.1"/>
    </source>
</evidence>
<feature type="compositionally biased region" description="Low complexity" evidence="1">
    <location>
        <begin position="7"/>
        <end position="20"/>
    </location>
</feature>
<dbReference type="AlphaFoldDB" id="A0ABD2LT55"/>
<comment type="caution">
    <text evidence="2">The sequence shown here is derived from an EMBL/GenBank/DDBJ whole genome shotgun (WGS) entry which is preliminary data.</text>
</comment>